<dbReference type="SMART" id="SM00388">
    <property type="entry name" value="HisKA"/>
    <property type="match status" value="1"/>
</dbReference>
<gene>
    <name evidence="9" type="ORF">OH818_21535</name>
</gene>
<dbReference type="Pfam" id="PF00512">
    <property type="entry name" value="HisKA"/>
    <property type="match status" value="1"/>
</dbReference>
<dbReference type="InterPro" id="IPR003594">
    <property type="entry name" value="HATPase_dom"/>
</dbReference>
<evidence type="ECO:0000256" key="4">
    <source>
        <dbReference type="ARBA" id="ARBA00022679"/>
    </source>
</evidence>
<dbReference type="Gene3D" id="1.10.287.130">
    <property type="match status" value="1"/>
</dbReference>
<dbReference type="InterPro" id="IPR003661">
    <property type="entry name" value="HisK_dim/P_dom"/>
</dbReference>
<dbReference type="InterPro" id="IPR036890">
    <property type="entry name" value="HATPase_C_sf"/>
</dbReference>
<dbReference type="InterPro" id="IPR005467">
    <property type="entry name" value="His_kinase_dom"/>
</dbReference>
<dbReference type="Gene3D" id="3.30.565.10">
    <property type="entry name" value="Histidine kinase-like ATPase, C-terminal domain"/>
    <property type="match status" value="1"/>
</dbReference>
<keyword evidence="4" id="KW-0808">Transferase</keyword>
<keyword evidence="3" id="KW-0597">Phosphoprotein</keyword>
<comment type="catalytic activity">
    <reaction evidence="1">
        <text>ATP + protein L-histidine = ADP + protein N-phospho-L-histidine.</text>
        <dbReference type="EC" id="2.7.13.3"/>
    </reaction>
</comment>
<dbReference type="GO" id="GO:0016301">
    <property type="term" value="F:kinase activity"/>
    <property type="evidence" value="ECO:0007669"/>
    <property type="project" value="UniProtKB-KW"/>
</dbReference>
<evidence type="ECO:0000313" key="10">
    <source>
        <dbReference type="Proteomes" id="UP001164020"/>
    </source>
</evidence>
<dbReference type="PROSITE" id="PS50109">
    <property type="entry name" value="HIS_KIN"/>
    <property type="match status" value="1"/>
</dbReference>
<dbReference type="SUPFAM" id="SSF47384">
    <property type="entry name" value="Homodimeric domain of signal transducing histidine kinase"/>
    <property type="match status" value="1"/>
</dbReference>
<evidence type="ECO:0000256" key="6">
    <source>
        <dbReference type="ARBA" id="ARBA00023012"/>
    </source>
</evidence>
<dbReference type="CDD" id="cd00082">
    <property type="entry name" value="HisKA"/>
    <property type="match status" value="1"/>
</dbReference>
<evidence type="ECO:0000256" key="5">
    <source>
        <dbReference type="ARBA" id="ARBA00022777"/>
    </source>
</evidence>
<dbReference type="EC" id="2.7.13.3" evidence="2"/>
<keyword evidence="6" id="KW-0902">Two-component regulatory system</keyword>
<evidence type="ECO:0000256" key="3">
    <source>
        <dbReference type="ARBA" id="ARBA00022553"/>
    </source>
</evidence>
<protein>
    <recommendedName>
        <fullName evidence="2">histidine kinase</fullName>
        <ecNumber evidence="2">2.7.13.3</ecNumber>
    </recommendedName>
</protein>
<evidence type="ECO:0000256" key="1">
    <source>
        <dbReference type="ARBA" id="ARBA00000085"/>
    </source>
</evidence>
<dbReference type="Proteomes" id="UP001164020">
    <property type="component" value="Chromosome"/>
</dbReference>
<sequence length="254" mass="27100">MSHELRTPLNAILGFSDIMRQRTFGAIGEKYGEYVEDIHTSGTHLLTMIDDVLKMATIESGRLELFSEEVEFSDVVRESASMIEPLARKKNIALSIEMPEALTMMSDRRATSQVVLSLLSNAVKFTPAGGTVRLRLRQVGRAAALTIADDGPGIPQPALAKLGLPFSQIGNELVRSNCHGTGLGIAIARALVNLHGGRLRIGSRVGDGTIVSLRLPVMPEPAAPGGKTKVAAPSTNTATAPRRIRKADTTRAAA</sequence>
<dbReference type="PRINTS" id="PR00344">
    <property type="entry name" value="BCTRLSENSOR"/>
</dbReference>
<dbReference type="SMART" id="SM00387">
    <property type="entry name" value="HATPase_c"/>
    <property type="match status" value="1"/>
</dbReference>
<evidence type="ECO:0000259" key="8">
    <source>
        <dbReference type="PROSITE" id="PS50109"/>
    </source>
</evidence>
<name>A0ABY7BVY3_9HYPH</name>
<organism evidence="9 10">
    <name type="scientific">Jiella pelagia</name>
    <dbReference type="NCBI Taxonomy" id="2986949"/>
    <lineage>
        <taxon>Bacteria</taxon>
        <taxon>Pseudomonadati</taxon>
        <taxon>Pseudomonadota</taxon>
        <taxon>Alphaproteobacteria</taxon>
        <taxon>Hyphomicrobiales</taxon>
        <taxon>Aurantimonadaceae</taxon>
        <taxon>Jiella</taxon>
    </lineage>
</organism>
<feature type="region of interest" description="Disordered" evidence="7">
    <location>
        <begin position="221"/>
        <end position="254"/>
    </location>
</feature>
<dbReference type="InterPro" id="IPR050736">
    <property type="entry name" value="Sensor_HK_Regulatory"/>
</dbReference>
<evidence type="ECO:0000313" key="9">
    <source>
        <dbReference type="EMBL" id="WAP67981.1"/>
    </source>
</evidence>
<dbReference type="PANTHER" id="PTHR43711:SF26">
    <property type="entry name" value="SENSOR HISTIDINE KINASE RCSC"/>
    <property type="match status" value="1"/>
</dbReference>
<feature type="domain" description="Histidine kinase" evidence="8">
    <location>
        <begin position="1"/>
        <end position="219"/>
    </location>
</feature>
<keyword evidence="10" id="KW-1185">Reference proteome</keyword>
<keyword evidence="5 9" id="KW-0418">Kinase</keyword>
<evidence type="ECO:0000256" key="2">
    <source>
        <dbReference type="ARBA" id="ARBA00012438"/>
    </source>
</evidence>
<dbReference type="InterPro" id="IPR036097">
    <property type="entry name" value="HisK_dim/P_sf"/>
</dbReference>
<dbReference type="Pfam" id="PF02518">
    <property type="entry name" value="HATPase_c"/>
    <property type="match status" value="1"/>
</dbReference>
<reference evidence="9" key="1">
    <citation type="submission" date="2022-12" db="EMBL/GenBank/DDBJ databases">
        <title>Jiella pelagia sp. nov., isolated from phosphonate enriched culture of Northwest Pacific surface seawater.</title>
        <authorList>
            <person name="Shin D.Y."/>
            <person name="Hwang C.Y."/>
        </authorList>
    </citation>
    <scope>NUCLEOTIDE SEQUENCE</scope>
    <source>
        <strain evidence="9">HL-NP1</strain>
    </source>
</reference>
<dbReference type="SUPFAM" id="SSF55874">
    <property type="entry name" value="ATPase domain of HSP90 chaperone/DNA topoisomerase II/histidine kinase"/>
    <property type="match status" value="1"/>
</dbReference>
<evidence type="ECO:0000256" key="7">
    <source>
        <dbReference type="SAM" id="MobiDB-lite"/>
    </source>
</evidence>
<dbReference type="EMBL" id="CP114029">
    <property type="protein sequence ID" value="WAP67981.1"/>
    <property type="molecule type" value="Genomic_DNA"/>
</dbReference>
<accession>A0ABY7BVY3</accession>
<proteinExistence type="predicted"/>
<dbReference type="InterPro" id="IPR004358">
    <property type="entry name" value="Sig_transdc_His_kin-like_C"/>
</dbReference>
<dbReference type="PANTHER" id="PTHR43711">
    <property type="entry name" value="TWO-COMPONENT HISTIDINE KINASE"/>
    <property type="match status" value="1"/>
</dbReference>